<dbReference type="AlphaFoldDB" id="A0A7G8BDZ0"/>
<gene>
    <name evidence="3" type="ORF">H7849_16745</name>
</gene>
<dbReference type="Proteomes" id="UP000515312">
    <property type="component" value="Chromosome"/>
</dbReference>
<evidence type="ECO:0000259" key="1">
    <source>
        <dbReference type="Pfam" id="PF01408"/>
    </source>
</evidence>
<dbReference type="InterPro" id="IPR036291">
    <property type="entry name" value="NAD(P)-bd_dom_sf"/>
</dbReference>
<proteinExistence type="predicted"/>
<evidence type="ECO:0000313" key="4">
    <source>
        <dbReference type="Proteomes" id="UP000515312"/>
    </source>
</evidence>
<feature type="domain" description="GFO/IDH/MocA-like oxidoreductase" evidence="2">
    <location>
        <begin position="129"/>
        <end position="237"/>
    </location>
</feature>
<protein>
    <submittedName>
        <fullName evidence="3">Gfo/Idh/MocA family oxidoreductase</fullName>
    </submittedName>
</protein>
<dbReference type="PANTHER" id="PTHR43377:SF6">
    <property type="entry name" value="GFO_IDH_MOCA-LIKE OXIDOREDUCTASE N-TERMINAL DOMAIN-CONTAINING PROTEIN"/>
    <property type="match status" value="1"/>
</dbReference>
<dbReference type="Pfam" id="PF22725">
    <property type="entry name" value="GFO_IDH_MocA_C3"/>
    <property type="match status" value="1"/>
</dbReference>
<dbReference type="InterPro" id="IPR000683">
    <property type="entry name" value="Gfo/Idh/MocA-like_OxRdtase_N"/>
</dbReference>
<keyword evidence="4" id="KW-1185">Reference proteome</keyword>
<dbReference type="EMBL" id="CP060394">
    <property type="protein sequence ID" value="QNI30760.1"/>
    <property type="molecule type" value="Genomic_DNA"/>
</dbReference>
<accession>A0A7G8BDZ0</accession>
<dbReference type="InterPro" id="IPR051450">
    <property type="entry name" value="Gfo/Idh/MocA_Oxidoreductases"/>
</dbReference>
<dbReference type="RefSeq" id="WP_186740849.1">
    <property type="nucleotide sequence ID" value="NZ_CP060394.1"/>
</dbReference>
<organism evidence="3 4">
    <name type="scientific">Alloacidobacterium dinghuense</name>
    <dbReference type="NCBI Taxonomy" id="2763107"/>
    <lineage>
        <taxon>Bacteria</taxon>
        <taxon>Pseudomonadati</taxon>
        <taxon>Acidobacteriota</taxon>
        <taxon>Terriglobia</taxon>
        <taxon>Terriglobales</taxon>
        <taxon>Acidobacteriaceae</taxon>
        <taxon>Alloacidobacterium</taxon>
    </lineage>
</organism>
<dbReference type="Gene3D" id="3.40.50.720">
    <property type="entry name" value="NAD(P)-binding Rossmann-like Domain"/>
    <property type="match status" value="1"/>
</dbReference>
<dbReference type="SUPFAM" id="SSF51735">
    <property type="entry name" value="NAD(P)-binding Rossmann-fold domains"/>
    <property type="match status" value="1"/>
</dbReference>
<dbReference type="Gene3D" id="3.30.360.10">
    <property type="entry name" value="Dihydrodipicolinate Reductase, domain 2"/>
    <property type="match status" value="1"/>
</dbReference>
<dbReference type="Pfam" id="PF01408">
    <property type="entry name" value="GFO_IDH_MocA"/>
    <property type="match status" value="1"/>
</dbReference>
<dbReference type="InterPro" id="IPR055170">
    <property type="entry name" value="GFO_IDH_MocA-like_dom"/>
</dbReference>
<dbReference type="SUPFAM" id="SSF55347">
    <property type="entry name" value="Glyceraldehyde-3-phosphate dehydrogenase-like, C-terminal domain"/>
    <property type="match status" value="1"/>
</dbReference>
<evidence type="ECO:0000259" key="2">
    <source>
        <dbReference type="Pfam" id="PF22725"/>
    </source>
</evidence>
<reference evidence="3 4" key="1">
    <citation type="submission" date="2020-08" db="EMBL/GenBank/DDBJ databases">
        <title>Edaphobacter telluris sp. nov. and Acidobacterium dinghuensis sp. nov., two acidobacteria isolated from forest soil.</title>
        <authorList>
            <person name="Fu J."/>
            <person name="Qiu L."/>
        </authorList>
    </citation>
    <scope>NUCLEOTIDE SEQUENCE [LARGE SCALE GENOMIC DNA]</scope>
    <source>
        <strain evidence="3">4Y35</strain>
    </source>
</reference>
<dbReference type="PANTHER" id="PTHR43377">
    <property type="entry name" value="BILIVERDIN REDUCTASE A"/>
    <property type="match status" value="1"/>
</dbReference>
<name>A0A7G8BDZ0_9BACT</name>
<dbReference type="KEGG" id="adin:H7849_16745"/>
<dbReference type="GO" id="GO:0000166">
    <property type="term" value="F:nucleotide binding"/>
    <property type="evidence" value="ECO:0007669"/>
    <property type="project" value="InterPro"/>
</dbReference>
<sequence length="339" mass="37968">MTKIALAGLGYWGPNLARVLNQSQTCDFVAACDVNRISLEKITTQYPFLKGYRDFNELISSDVDAVVIATPISTHYDLAKRALLAGKHVFVEKPLAHRADLARELVELAADRQKTLFTGHTFIYSPPVIKIKELIDSGEIGDVHYISLSRVNLGLYQKDVDVVWDLAVHDISILLYWLGEMPVNGASFGRACVQHDKRDVAFLWLEFPSGVVASNEISWLSPQKMRRTCVVGSKRMIVYDDMDLAEKVKIYDSGVDFCQPQTFGEFQLTYRIGDMHAPYLGNAEPLLKEIEHFVHCFTTGERSITSGEFGAQVVEVLELVDRSHLNTPQPAIAGIRMGF</sequence>
<evidence type="ECO:0000313" key="3">
    <source>
        <dbReference type="EMBL" id="QNI30760.1"/>
    </source>
</evidence>
<feature type="domain" description="Gfo/Idh/MocA-like oxidoreductase N-terminal" evidence="1">
    <location>
        <begin position="3"/>
        <end position="120"/>
    </location>
</feature>